<dbReference type="AlphaFoldDB" id="A0A2P7TYR4"/>
<evidence type="ECO:0000313" key="1">
    <source>
        <dbReference type="EMBL" id="PSJ79870.1"/>
    </source>
</evidence>
<dbReference type="SUPFAM" id="SSF81593">
    <property type="entry name" value="Nucleotidyltransferase substrate binding subunit/domain"/>
    <property type="match status" value="1"/>
</dbReference>
<dbReference type="InterPro" id="IPR010235">
    <property type="entry name" value="HepT"/>
</dbReference>
<dbReference type="Proteomes" id="UP000241868">
    <property type="component" value="Unassembled WGS sequence"/>
</dbReference>
<dbReference type="RefSeq" id="WP_106742334.1">
    <property type="nucleotide sequence ID" value="NZ_PXYY01000066.1"/>
</dbReference>
<gene>
    <name evidence="1" type="ORF">C7N83_09685</name>
</gene>
<proteinExistence type="predicted"/>
<evidence type="ECO:0000313" key="2">
    <source>
        <dbReference type="Proteomes" id="UP000241868"/>
    </source>
</evidence>
<dbReference type="NCBIfam" id="TIGR01987">
    <property type="entry name" value="HI0074"/>
    <property type="match status" value="1"/>
</dbReference>
<reference evidence="1 2" key="1">
    <citation type="submission" date="2018-03" db="EMBL/GenBank/DDBJ databases">
        <title>Neisseria weixii sp. nov., isolated from the intestinal contents of Tibetan Plateau pika (Ochotona curzoniae) in Yushu, Qinghai Province, China.</title>
        <authorList>
            <person name="Gui Z."/>
        </authorList>
    </citation>
    <scope>NUCLEOTIDE SEQUENCE [LARGE SCALE GENOMIC DNA]</scope>
    <source>
        <strain evidence="1 2">ATCC 51483</strain>
    </source>
</reference>
<keyword evidence="2" id="KW-1185">Reference proteome</keyword>
<dbReference type="Pfam" id="PF08780">
    <property type="entry name" value="NTase_sub_bind"/>
    <property type="match status" value="1"/>
</dbReference>
<dbReference type="OrthoDB" id="9810452at2"/>
<dbReference type="EMBL" id="PXYY01000066">
    <property type="protein sequence ID" value="PSJ79870.1"/>
    <property type="molecule type" value="Genomic_DNA"/>
</dbReference>
<protein>
    <submittedName>
        <fullName evidence="1">Nucleotidyltransferase</fullName>
    </submittedName>
</protein>
<accession>A0A2P7TYR4</accession>
<dbReference type="GO" id="GO:0016740">
    <property type="term" value="F:transferase activity"/>
    <property type="evidence" value="ECO:0007669"/>
    <property type="project" value="UniProtKB-KW"/>
</dbReference>
<sequence length="150" mass="17552">MSGSFRKGRLKQLNQNVQPLRKATAKLVEGWQRYQQDISDEQIRDGLIQRFEFTYEISHKTLKRYLEQTSANPAQFDQMTFQDLIRTANEQGLLSGDWADWRQYRDIRSRISHTYDEVVALAVVGGIEKFILEANQLVEKLEDILNTVDE</sequence>
<keyword evidence="1" id="KW-0808">Transferase</keyword>
<name>A0A2P7TYR4_9NEIS</name>
<dbReference type="Gene3D" id="1.20.120.330">
    <property type="entry name" value="Nucleotidyltransferases domain 2"/>
    <property type="match status" value="1"/>
</dbReference>
<organism evidence="1 2">
    <name type="scientific">Neisseria iguanae</name>
    <dbReference type="NCBI Taxonomy" id="90242"/>
    <lineage>
        <taxon>Bacteria</taxon>
        <taxon>Pseudomonadati</taxon>
        <taxon>Pseudomonadota</taxon>
        <taxon>Betaproteobacteria</taxon>
        <taxon>Neisseriales</taxon>
        <taxon>Neisseriaceae</taxon>
        <taxon>Neisseria</taxon>
    </lineage>
</organism>
<comment type="caution">
    <text evidence="1">The sequence shown here is derived from an EMBL/GenBank/DDBJ whole genome shotgun (WGS) entry which is preliminary data.</text>
</comment>